<sequence>MTQAALELQQNAVQSLLYLAKQNQKDITLKAPTGSGKTRMMADFMNAMLDFNSSVVFLVSTLSKGKLATQNYESFVELANACIYPKLKPFYISSGAENSKNTEYSLDIDTSANVYVLPTNQFTKSSRIYKERALLKFLQNIKESGKKIILIRDEAHIATNKLENELQEYFTQILHFSATPKNDRFDVEIKESEAVEAGLIKSVEWCGDSERDLQEDLTEALEKFKELREVYAKQGINPCFIVQISNEGKAENELEIIKKVVEDKGLKWVCFVEKEKGYETNTRLDKVKNKALWQKYVKENSSFIDVVIFKMVITEGFDMPRACMLYQVRDSKSSSLDMQVIGRVRRNPMLQEFERLDSKTQEVFSKAYIYGIMPKENGKKKVWLKGEKQIYDDKSLYKEQANEIIKEFRPFYATMYKEVPKEHIDIESCISPLQEYEFKKSIFQAYKEIQKCDDKVREKYAEYVKDFEHFYSFSASLDSIKNKVKSVVENYDKYLESKCVEIREDVYSFYEESEFSIGSESWIWGSDNDEFGLDSKAEKEWCAILKNLAKTCAKSIEINGEKIYLFGKNFIDKSNIKYEYYDERKRVSYPDFIFKDKGDRIHIFEVKSVNASKSQSVEKEAYTQKIQRLKQAYLSASKITSYIFYLPVKAGQDWQIWCAKNGETLHENMNRAMFESMIKEMC</sequence>
<feature type="domain" description="Helicase ATP-binding" evidence="1">
    <location>
        <begin position="18"/>
        <end position="198"/>
    </location>
</feature>
<dbReference type="SUPFAM" id="SSF52540">
    <property type="entry name" value="P-loop containing nucleoside triphosphate hydrolases"/>
    <property type="match status" value="1"/>
</dbReference>
<dbReference type="eggNOG" id="COG1061">
    <property type="taxonomic scope" value="Bacteria"/>
</dbReference>
<dbReference type="GO" id="GO:0016787">
    <property type="term" value="F:hydrolase activity"/>
    <property type="evidence" value="ECO:0007669"/>
    <property type="project" value="InterPro"/>
</dbReference>
<organism evidence="2 3">
    <name type="scientific">Helicobacter canis NCTC 12740</name>
    <dbReference type="NCBI Taxonomy" id="1357399"/>
    <lineage>
        <taxon>Bacteria</taxon>
        <taxon>Pseudomonadati</taxon>
        <taxon>Campylobacterota</taxon>
        <taxon>Epsilonproteobacteria</taxon>
        <taxon>Campylobacterales</taxon>
        <taxon>Helicobacteraceae</taxon>
        <taxon>Helicobacter</taxon>
    </lineage>
</organism>
<dbReference type="InterPro" id="IPR014001">
    <property type="entry name" value="Helicase_ATP-bd"/>
</dbReference>
<dbReference type="OrthoDB" id="9804145at2"/>
<dbReference type="PATRIC" id="fig|1357399.3.peg.962"/>
<dbReference type="Gene3D" id="3.40.50.300">
    <property type="entry name" value="P-loop containing nucleotide triphosphate hydrolases"/>
    <property type="match status" value="2"/>
</dbReference>
<dbReference type="STRING" id="1357399.HMPREF2087_00916"/>
<keyword evidence="3" id="KW-1185">Reference proteome</keyword>
<comment type="caution">
    <text evidence="2">The sequence shown here is derived from an EMBL/GenBank/DDBJ whole genome shotgun (WGS) entry which is preliminary data.</text>
</comment>
<accession>V8CGQ5</accession>
<dbReference type="PROSITE" id="PS51192">
    <property type="entry name" value="HELICASE_ATP_BIND_1"/>
    <property type="match status" value="1"/>
</dbReference>
<dbReference type="InterPro" id="IPR050742">
    <property type="entry name" value="Helicase_Restrict-Modif_Enz"/>
</dbReference>
<dbReference type="RefSeq" id="WP_023929863.1">
    <property type="nucleotide sequence ID" value="NZ_KI669458.1"/>
</dbReference>
<protein>
    <recommendedName>
        <fullName evidence="1">Helicase ATP-binding domain-containing protein</fullName>
    </recommendedName>
</protein>
<dbReference type="GO" id="GO:0005829">
    <property type="term" value="C:cytosol"/>
    <property type="evidence" value="ECO:0007669"/>
    <property type="project" value="TreeGrafter"/>
</dbReference>
<dbReference type="REBASE" id="94961">
    <property type="entry name" value="Hca12740ORF915P"/>
</dbReference>
<reference evidence="2 3" key="1">
    <citation type="submission" date="2013-10" db="EMBL/GenBank/DDBJ databases">
        <title>The Genome Sequence of Helicobacter canis NCTC 12740.</title>
        <authorList>
            <consortium name="The Broad Institute Genomics Platform"/>
            <person name="Earl A."/>
            <person name="Fox J.G."/>
            <person name="Shen Z."/>
            <person name="Young S.K."/>
            <person name="Zeng Q."/>
            <person name="Gargeya S."/>
            <person name="Fitzgerald M."/>
            <person name="Abouelleil A."/>
            <person name="Alvarado L."/>
            <person name="Chapman S.B."/>
            <person name="Gainer-Dewar J."/>
            <person name="Goldberg J."/>
            <person name="Griggs A."/>
            <person name="Gujja S."/>
            <person name="Hansen M."/>
            <person name="Howarth C."/>
            <person name="Imamovic A."/>
            <person name="Ireland A."/>
            <person name="Larimer J."/>
            <person name="McCowan C."/>
            <person name="Murphy C."/>
            <person name="Pearson M."/>
            <person name="Poon T.W."/>
            <person name="Priest M."/>
            <person name="Roberts A."/>
            <person name="Saif S."/>
            <person name="Shea T."/>
            <person name="Sykes S."/>
            <person name="Wortman J."/>
            <person name="Nusbaum C."/>
            <person name="Birren B."/>
        </authorList>
    </citation>
    <scope>NUCLEOTIDE SEQUENCE [LARGE SCALE GENOMIC DNA]</scope>
    <source>
        <strain evidence="2 3">NCTC 12740</strain>
    </source>
</reference>
<dbReference type="EMBL" id="AZJJ01000002">
    <property type="protein sequence ID" value="ETD26534.1"/>
    <property type="molecule type" value="Genomic_DNA"/>
</dbReference>
<evidence type="ECO:0000259" key="1">
    <source>
        <dbReference type="PROSITE" id="PS51192"/>
    </source>
</evidence>
<dbReference type="Pfam" id="PF04851">
    <property type="entry name" value="ResIII"/>
    <property type="match status" value="1"/>
</dbReference>
<dbReference type="PANTHER" id="PTHR47396">
    <property type="entry name" value="TYPE I RESTRICTION ENZYME ECOKI R PROTEIN"/>
    <property type="match status" value="1"/>
</dbReference>
<dbReference type="GO" id="GO:0003677">
    <property type="term" value="F:DNA binding"/>
    <property type="evidence" value="ECO:0007669"/>
    <property type="project" value="InterPro"/>
</dbReference>
<dbReference type="AlphaFoldDB" id="V8CGQ5"/>
<evidence type="ECO:0000313" key="3">
    <source>
        <dbReference type="Proteomes" id="UP000018688"/>
    </source>
</evidence>
<dbReference type="Proteomes" id="UP000018688">
    <property type="component" value="Unassembled WGS sequence"/>
</dbReference>
<dbReference type="InterPro" id="IPR006935">
    <property type="entry name" value="Helicase/UvrB_N"/>
</dbReference>
<name>V8CGQ5_9HELI</name>
<dbReference type="GO" id="GO:0005524">
    <property type="term" value="F:ATP binding"/>
    <property type="evidence" value="ECO:0007669"/>
    <property type="project" value="InterPro"/>
</dbReference>
<dbReference type="HOGENOM" id="CLU_412743_0_0_7"/>
<dbReference type="PANTHER" id="PTHR47396:SF1">
    <property type="entry name" value="ATP-DEPENDENT HELICASE IRC3-RELATED"/>
    <property type="match status" value="1"/>
</dbReference>
<evidence type="ECO:0000313" key="2">
    <source>
        <dbReference type="EMBL" id="ETD26534.1"/>
    </source>
</evidence>
<gene>
    <name evidence="2" type="ORF">HMPREF2087_00916</name>
</gene>
<dbReference type="InterPro" id="IPR027417">
    <property type="entry name" value="P-loop_NTPase"/>
</dbReference>
<proteinExistence type="predicted"/>